<dbReference type="GO" id="GO:0008830">
    <property type="term" value="F:dTDP-4-dehydrorhamnose 3,5-epimerase activity"/>
    <property type="evidence" value="ECO:0007669"/>
    <property type="project" value="UniProtKB-EC"/>
</dbReference>
<dbReference type="InterPro" id="IPR011051">
    <property type="entry name" value="RmlC_Cupin_sf"/>
</dbReference>
<dbReference type="GO" id="GO:0005829">
    <property type="term" value="C:cytosol"/>
    <property type="evidence" value="ECO:0007669"/>
    <property type="project" value="TreeGrafter"/>
</dbReference>
<dbReference type="Pfam" id="PF00908">
    <property type="entry name" value="dTDP_sugar_isom"/>
    <property type="match status" value="1"/>
</dbReference>
<feature type="site" description="Participates in a stacking interaction with the thymidine ring of dTDP-4-oxo-6-deoxyglucose" evidence="9">
    <location>
        <position position="150"/>
    </location>
</feature>
<evidence type="ECO:0000256" key="9">
    <source>
        <dbReference type="PIRSR" id="PIRSR600888-3"/>
    </source>
</evidence>
<dbReference type="Proteomes" id="UP000477070">
    <property type="component" value="Unassembled WGS sequence"/>
</dbReference>
<dbReference type="AlphaFoldDB" id="A0A347VPQ5"/>
<reference evidence="10 13" key="4">
    <citation type="submission" date="2019-12" db="EMBL/GenBank/DDBJ databases">
        <title>Multi-Generational Helicobacter saguini Isolates.</title>
        <authorList>
            <person name="Mannion A."/>
            <person name="Shen Z."/>
            <person name="Fox J.G."/>
        </authorList>
    </citation>
    <scope>NUCLEOTIDE SEQUENCE [LARGE SCALE GENOMIC DNA]</scope>
    <source>
        <strain evidence="10">16-048</strain>
        <strain evidence="13">16-048 (F4)</strain>
    </source>
</reference>
<dbReference type="CDD" id="cd00438">
    <property type="entry name" value="cupin_RmlC"/>
    <property type="match status" value="1"/>
</dbReference>
<dbReference type="GO" id="GO:0000271">
    <property type="term" value="P:polysaccharide biosynthetic process"/>
    <property type="evidence" value="ECO:0007669"/>
    <property type="project" value="TreeGrafter"/>
</dbReference>
<organism evidence="11 12">
    <name type="scientific">Helicobacter saguini</name>
    <dbReference type="NCBI Taxonomy" id="1548018"/>
    <lineage>
        <taxon>Bacteria</taxon>
        <taxon>Pseudomonadati</taxon>
        <taxon>Campylobacterota</taxon>
        <taxon>Epsilonproteobacteria</taxon>
        <taxon>Campylobacterales</taxon>
        <taxon>Helicobacteraceae</taxon>
        <taxon>Helicobacter</taxon>
    </lineage>
</organism>
<dbReference type="Gene3D" id="2.60.120.10">
    <property type="entry name" value="Jelly Rolls"/>
    <property type="match status" value="1"/>
</dbReference>
<name>A0A347VPQ5_9HELI</name>
<evidence type="ECO:0000256" key="7">
    <source>
        <dbReference type="ARBA" id="ARBA00033311"/>
    </source>
</evidence>
<evidence type="ECO:0000313" key="11">
    <source>
        <dbReference type="EMBL" id="TLD93010.1"/>
    </source>
</evidence>
<dbReference type="PANTHER" id="PTHR21047">
    <property type="entry name" value="DTDP-6-DEOXY-D-GLUCOSE-3,5 EPIMERASE"/>
    <property type="match status" value="1"/>
</dbReference>
<accession>A0A347VPQ5</accession>
<dbReference type="Proteomes" id="UP000029714">
    <property type="component" value="Unassembled WGS sequence"/>
</dbReference>
<evidence type="ECO:0000256" key="8">
    <source>
        <dbReference type="PIRSR" id="PIRSR600888-1"/>
    </source>
</evidence>
<reference evidence="11 12" key="2">
    <citation type="journal article" date="2016" name="Infect. Immun.">
        <title>Helicobacter saguini, a Novel Helicobacter Isolated from Cotton-Top Tamarins with Ulcerative Colitis, Has Proinflammatory Properties and Induces Typhlocolitis and Dysplasia in Gnotobiotic IL-10-/- Mice.</title>
        <authorList>
            <person name="Shen Z."/>
            <person name="Mannion A."/>
            <person name="Whary M.T."/>
            <person name="Muthupalani S."/>
            <person name="Sheh A."/>
            <person name="Feng Y."/>
            <person name="Gong G."/>
            <person name="Vandamme P."/>
            <person name="Holcombe H.R."/>
            <person name="Paster B.J."/>
            <person name="Fox J.G."/>
        </authorList>
    </citation>
    <scope>NUCLEOTIDE SEQUENCE [LARGE SCALE GENOMIC DNA]</scope>
    <source>
        <strain evidence="11 12">MIT 97-6194</strain>
    </source>
</reference>
<evidence type="ECO:0000256" key="5">
    <source>
        <dbReference type="ARBA" id="ARBA00029758"/>
    </source>
</evidence>
<evidence type="ECO:0000256" key="1">
    <source>
        <dbReference type="ARBA" id="ARBA00001298"/>
    </source>
</evidence>
<dbReference type="EC" id="5.1.3.13" evidence="3"/>
<feature type="active site" description="Proton acceptor" evidence="8">
    <location>
        <position position="74"/>
    </location>
</feature>
<reference evidence="11" key="3">
    <citation type="submission" date="2018-04" db="EMBL/GenBank/DDBJ databases">
        <authorList>
            <person name="Sheh A."/>
            <person name="Shen Z."/>
            <person name="Mannion A.J."/>
            <person name="Fox J.G."/>
        </authorList>
    </citation>
    <scope>NUCLEOTIDE SEQUENCE</scope>
    <source>
        <strain evidence="11">MIT 97-6194</strain>
    </source>
</reference>
<evidence type="ECO:0000256" key="4">
    <source>
        <dbReference type="ARBA" id="ARBA00019595"/>
    </source>
</evidence>
<dbReference type="PANTHER" id="PTHR21047:SF2">
    <property type="entry name" value="THYMIDINE DIPHOSPHO-4-KETO-RHAMNOSE 3,5-EPIMERASE"/>
    <property type="match status" value="1"/>
</dbReference>
<evidence type="ECO:0000256" key="2">
    <source>
        <dbReference type="ARBA" id="ARBA00001997"/>
    </source>
</evidence>
<protein>
    <recommendedName>
        <fullName evidence="4">dTDP-4-dehydrorhamnose 3,5-epimerase</fullName>
        <ecNumber evidence="3">5.1.3.13</ecNumber>
    </recommendedName>
    <alternativeName>
        <fullName evidence="6">Thymidine diphospho-4-keto-rhamnose 3,5-epimerase</fullName>
    </alternativeName>
    <alternativeName>
        <fullName evidence="5">dTDP-4-keto-6-deoxyglucose 3,5-epimerase</fullName>
    </alternativeName>
    <alternativeName>
        <fullName evidence="7">dTDP-6-deoxy-D-xylo-4-hexulose 3,5-epimerase</fullName>
    </alternativeName>
</protein>
<evidence type="ECO:0000256" key="3">
    <source>
        <dbReference type="ARBA" id="ARBA00012098"/>
    </source>
</evidence>
<dbReference type="STRING" id="1548018.LS64_05270"/>
<evidence type="ECO:0000313" key="13">
    <source>
        <dbReference type="Proteomes" id="UP000477070"/>
    </source>
</evidence>
<dbReference type="RefSeq" id="WP_052062438.1">
    <property type="nucleotide sequence ID" value="NZ_JRMP02000016.1"/>
</dbReference>
<sequence length="200" mass="22850">MIESKNIESKIQNATITQTPLNDLVIITPNAFSDNRGEFIKQFNFENFAAAGLKFDVKESFYSVSKKGVLRGMHFQTPPHEHKKLVYVASGKILDVVLDMRLNSSSFKQYFAVILDSNNHRVLYIPSGFAHGFLSLENDTKVCYMQTSGYNATSDSGISFDSFDFDWEAHAKEHKISEFIISNRDKNFESFESFAKKRIF</sequence>
<gene>
    <name evidence="10" type="ORF">DCO61_10770</name>
    <name evidence="11" type="ORF">LS64_009475</name>
</gene>
<evidence type="ECO:0000313" key="10">
    <source>
        <dbReference type="EMBL" id="MWV70462.1"/>
    </source>
</evidence>
<evidence type="ECO:0000313" key="12">
    <source>
        <dbReference type="Proteomes" id="UP000029714"/>
    </source>
</evidence>
<keyword evidence="12" id="KW-1185">Reference proteome</keyword>
<comment type="caution">
    <text evidence="11">The sequence shown here is derived from an EMBL/GenBank/DDBJ whole genome shotgun (WGS) entry which is preliminary data.</text>
</comment>
<comment type="catalytic activity">
    <reaction evidence="1">
        <text>dTDP-4-dehydro-6-deoxy-alpha-D-glucose = dTDP-4-dehydro-beta-L-rhamnose</text>
        <dbReference type="Rhea" id="RHEA:16969"/>
        <dbReference type="ChEBI" id="CHEBI:57649"/>
        <dbReference type="ChEBI" id="CHEBI:62830"/>
        <dbReference type="EC" id="5.1.3.13"/>
    </reaction>
</comment>
<dbReference type="EMBL" id="QBIU01000002">
    <property type="protein sequence ID" value="MWV70462.1"/>
    <property type="molecule type" value="Genomic_DNA"/>
</dbReference>
<comment type="function">
    <text evidence="2">Catalyzes the epimerization of the C3' and C5'positions of dTDP-6-deoxy-D-xylo-4-hexulose, forming dTDP-6-deoxy-L-lyxo-4-hexulose.</text>
</comment>
<evidence type="ECO:0000256" key="6">
    <source>
        <dbReference type="ARBA" id="ARBA00031424"/>
    </source>
</evidence>
<proteinExistence type="predicted"/>
<dbReference type="OrthoDB" id="9800680at2"/>
<reference evidence="11 12" key="1">
    <citation type="journal article" date="2014" name="Genome Announc.">
        <title>Draft genome sequences of eight enterohepatic helicobacter species isolated from both laboratory and wild rodents.</title>
        <authorList>
            <person name="Sheh A."/>
            <person name="Shen Z."/>
            <person name="Fox J.G."/>
        </authorList>
    </citation>
    <scope>NUCLEOTIDE SEQUENCE [LARGE SCALE GENOMIC DNA]</scope>
    <source>
        <strain evidence="11 12">MIT 97-6194</strain>
    </source>
</reference>
<dbReference type="EMBL" id="JRMP02000016">
    <property type="protein sequence ID" value="TLD93010.1"/>
    <property type="molecule type" value="Genomic_DNA"/>
</dbReference>
<dbReference type="InterPro" id="IPR014710">
    <property type="entry name" value="RmlC-like_jellyroll"/>
</dbReference>
<feature type="active site" description="Proton donor" evidence="8">
    <location>
        <position position="144"/>
    </location>
</feature>
<dbReference type="InterPro" id="IPR000888">
    <property type="entry name" value="RmlC-like"/>
</dbReference>
<dbReference type="SUPFAM" id="SSF51182">
    <property type="entry name" value="RmlC-like cupins"/>
    <property type="match status" value="1"/>
</dbReference>